<accession>A0A923N1C1</accession>
<gene>
    <name evidence="1" type="ORF">H8R25_12325</name>
    <name evidence="2" type="ORF">H8R25_12335</name>
</gene>
<reference evidence="2 3" key="1">
    <citation type="submission" date="2020-08" db="EMBL/GenBank/DDBJ databases">
        <title>Description of novel Flavobacterium F-392 isolate.</title>
        <authorList>
            <person name="Saticioglu I.B."/>
            <person name="Duman M."/>
            <person name="Altun S."/>
        </authorList>
    </citation>
    <scope>NUCLEOTIDE SEQUENCE [LARGE SCALE GENOMIC DNA]</scope>
    <source>
        <strain evidence="2 3">F-392</strain>
    </source>
</reference>
<dbReference type="AlphaFoldDB" id="A0A923N1C1"/>
<dbReference type="RefSeq" id="WP_187019503.1">
    <property type="nucleotide sequence ID" value="NZ_JACRUK010000033.1"/>
</dbReference>
<protein>
    <submittedName>
        <fullName evidence="2">Uncharacterized protein</fullName>
    </submittedName>
</protein>
<dbReference type="EMBL" id="JACRUL010000032">
    <property type="protein sequence ID" value="MBC5845222.1"/>
    <property type="molecule type" value="Genomic_DNA"/>
</dbReference>
<keyword evidence="3" id="KW-1185">Reference proteome</keyword>
<name>A0A923N1C1_9FLAO</name>
<evidence type="ECO:0000313" key="2">
    <source>
        <dbReference type="EMBL" id="MBC5845222.1"/>
    </source>
</evidence>
<organism evidence="2 3">
    <name type="scientific">Flavobacterium muglaense</name>
    <dbReference type="NCBI Taxonomy" id="2764716"/>
    <lineage>
        <taxon>Bacteria</taxon>
        <taxon>Pseudomonadati</taxon>
        <taxon>Bacteroidota</taxon>
        <taxon>Flavobacteriia</taxon>
        <taxon>Flavobacteriales</taxon>
        <taxon>Flavobacteriaceae</taxon>
        <taxon>Flavobacterium</taxon>
    </lineage>
</organism>
<evidence type="ECO:0000313" key="3">
    <source>
        <dbReference type="Proteomes" id="UP000641454"/>
    </source>
</evidence>
<comment type="caution">
    <text evidence="2">The sequence shown here is derived from an EMBL/GenBank/DDBJ whole genome shotgun (WGS) entry which is preliminary data.</text>
</comment>
<proteinExistence type="predicted"/>
<dbReference type="Proteomes" id="UP000641454">
    <property type="component" value="Unassembled WGS sequence"/>
</dbReference>
<dbReference type="EMBL" id="JACRUL010000032">
    <property type="protein sequence ID" value="MBC5845220.1"/>
    <property type="molecule type" value="Genomic_DNA"/>
</dbReference>
<evidence type="ECO:0000313" key="1">
    <source>
        <dbReference type="EMBL" id="MBC5845220.1"/>
    </source>
</evidence>
<sequence>MKKKTKNFFLDKFEEIHENQIINLFCFDTQNPNSENDCHLEIKAYPPIGSVIVFGNHKPSFKIESLEIQWPKGQTCIANGVFLV</sequence>